<dbReference type="InterPro" id="IPR046349">
    <property type="entry name" value="C1-like_sf"/>
</dbReference>
<dbReference type="GO" id="GO:0004674">
    <property type="term" value="F:protein serine/threonine kinase activity"/>
    <property type="evidence" value="ECO:0007669"/>
    <property type="project" value="UniProtKB-EC"/>
</dbReference>
<keyword evidence="3" id="KW-0862">Zinc</keyword>
<dbReference type="AlphaFoldDB" id="A0A7R8CR23"/>
<dbReference type="PROSITE" id="PS00479">
    <property type="entry name" value="ZF_DAG_PE_1"/>
    <property type="match status" value="1"/>
</dbReference>
<gene>
    <name evidence="7" type="ORF">LSAA_7213</name>
</gene>
<dbReference type="PANTHER" id="PTHR22988:SF71">
    <property type="entry name" value="CITRON RHO-INTERACTING KINASE"/>
    <property type="match status" value="1"/>
</dbReference>
<evidence type="ECO:0000313" key="7">
    <source>
        <dbReference type="EMBL" id="CAF2900874.1"/>
    </source>
</evidence>
<dbReference type="CDD" id="cd00821">
    <property type="entry name" value="PH"/>
    <property type="match status" value="1"/>
</dbReference>
<dbReference type="GO" id="GO:0005856">
    <property type="term" value="C:cytoskeleton"/>
    <property type="evidence" value="ECO:0007669"/>
    <property type="project" value="TreeGrafter"/>
</dbReference>
<accession>A0A7R8CR23</accession>
<feature type="coiled-coil region" evidence="6">
    <location>
        <begin position="44"/>
        <end position="512"/>
    </location>
</feature>
<keyword evidence="8" id="KW-1185">Reference proteome</keyword>
<evidence type="ECO:0000256" key="4">
    <source>
        <dbReference type="ARBA" id="ARBA00047899"/>
    </source>
</evidence>
<dbReference type="Pfam" id="PF00780">
    <property type="entry name" value="CNH"/>
    <property type="match status" value="1"/>
</dbReference>
<proteinExistence type="predicted"/>
<dbReference type="PROSITE" id="PS50003">
    <property type="entry name" value="PH_DOMAIN"/>
    <property type="match status" value="1"/>
</dbReference>
<protein>
    <submittedName>
        <fullName evidence="7">CIT</fullName>
        <ecNumber evidence="7">2.7.11.1</ecNumber>
    </submittedName>
</protein>
<dbReference type="SUPFAM" id="SSF57889">
    <property type="entry name" value="Cysteine-rich domain"/>
    <property type="match status" value="1"/>
</dbReference>
<dbReference type="SMART" id="SM00233">
    <property type="entry name" value="PH"/>
    <property type="match status" value="1"/>
</dbReference>
<dbReference type="Gene3D" id="2.30.29.30">
    <property type="entry name" value="Pleckstrin-homology domain (PH domain)/Phosphotyrosine-binding domain (PTB)"/>
    <property type="match status" value="1"/>
</dbReference>
<dbReference type="InterPro" id="IPR002219">
    <property type="entry name" value="PKC_DAG/PE"/>
</dbReference>
<organism evidence="7 8">
    <name type="scientific">Lepeophtheirus salmonis</name>
    <name type="common">Salmon louse</name>
    <name type="synonym">Caligus salmonis</name>
    <dbReference type="NCBI Taxonomy" id="72036"/>
    <lineage>
        <taxon>Eukaryota</taxon>
        <taxon>Metazoa</taxon>
        <taxon>Ecdysozoa</taxon>
        <taxon>Arthropoda</taxon>
        <taxon>Crustacea</taxon>
        <taxon>Multicrustacea</taxon>
        <taxon>Hexanauplia</taxon>
        <taxon>Copepoda</taxon>
        <taxon>Siphonostomatoida</taxon>
        <taxon>Caligidae</taxon>
        <taxon>Lepeophtheirus</taxon>
    </lineage>
</organism>
<reference evidence="7" key="1">
    <citation type="submission" date="2021-02" db="EMBL/GenBank/DDBJ databases">
        <authorList>
            <person name="Bekaert M."/>
        </authorList>
    </citation>
    <scope>NUCLEOTIDE SEQUENCE</scope>
    <source>
        <strain evidence="7">IoA-00</strain>
    </source>
</reference>
<sequence>MNLISLHLSPKMNLFKGILSIQKRTFLKKSNNSCPKKMDILMEIKSKDQEINSLKERLYSLESQVEKSKIKIREQSSKLNVALADLKEANIQLNELKESGLDKDAKLDSLHKEIEDLEEKMRAQSVKYEEELQVFEANRKKDEKKELEKYNELQGEIERLMMDKQDASFCVDESERKAKSLETEVKKIKLENDELSERYKRKEMELESKISILKEDSNKVIYNKESIILEIQDDLRRIQSQKDALEREKTTMERSLYKKEEVQKSQMREIESLKLKVERQKEEINAKPPCSPVKVINNIVVDKTSELEDEKKALKEMKKIKVKLNEENVSLKAIHEKEMQKMKTLRSNLNQEEDRLSKLKSELMKESESFKEEKVKVFTNEERAKGLSFRLAKAESDCERLTSRLDKAEKEVIKYRESQTQLNIYKVACLELEDQTKEFETVIEKLETQKEKLTSQLAESKGQYQDIESTTTQLKIEINDLKSKLIFANSQLKESNSKLDEIESLYKSEETKLRLRLNELTASKEQHLVTIKENSKTIALNDLKESYSNLLTRFHELTDKNNVLITTNENIRIRLARAEDGIQDEKEETSQILSNHKKTKHELITKINQLEKLIDYLQTKLNKRVKCKGVFCHQKYSDKENMNVALPYEALKDKLKIEENKNRQLLKDLNSVRGELRSTHTKDNANIFLPTPNDQRANHSIPHRWTTQTNMKVTKCSTCFGDVHFCRQASVCQYCHRTVHIHCVDKSSDDCGLPKTLAPVLKNSSGKKEKPFEGYLKIPEQGGKYWMSVHVKIVDDQLIIKGEGMETKKIDLMPSNGFVYIQSSVVYTELLHTTAYDQPHVFKIGYNNSKSTHYFMAKSFTDKAMWIKEIENISLRMKYEDKVNHSDSDSNEDEDVSRCEIACLDPSYNVYCVAPMKDSWLLGTSSGFLFVHSGVVTPVERSPSTVYQMEIVLSINKIVLITGHDRKLGILNMDRIHSRDFNPINLTTVKSCHLFGVGSVEKDVYLCAVDDCRVSIFKYDEGFTMVHKFSTDNPTSCLQFTSSSVLVITDKIYDIDLDDFAVEEFLDLDESPMTLSNNYPIAMYQINNNEFLLCFQERGIFVNSSGNKSRQDIKWNSISGQFAYSRGKLWVTYYNAVEVFDLSIKEQKTSTSKMMLSKNPQILNGQGHVYLLEERNRDLVLLELTKND</sequence>
<evidence type="ECO:0000256" key="3">
    <source>
        <dbReference type="ARBA" id="ARBA00022833"/>
    </source>
</evidence>
<dbReference type="PANTHER" id="PTHR22988">
    <property type="entry name" value="MYOTONIC DYSTROPHY S/T KINASE-RELATED"/>
    <property type="match status" value="1"/>
</dbReference>
<dbReference type="InterPro" id="IPR001849">
    <property type="entry name" value="PH_domain"/>
</dbReference>
<feature type="coiled-coil region" evidence="6">
    <location>
        <begin position="648"/>
        <end position="675"/>
    </location>
</feature>
<evidence type="ECO:0000256" key="1">
    <source>
        <dbReference type="ARBA" id="ARBA00022553"/>
    </source>
</evidence>
<dbReference type="InterPro" id="IPR050839">
    <property type="entry name" value="Rho-assoc_Ser/Thr_Kinase"/>
</dbReference>
<dbReference type="EC" id="2.7.11.1" evidence="7"/>
<evidence type="ECO:0000256" key="5">
    <source>
        <dbReference type="ARBA" id="ARBA00048679"/>
    </source>
</evidence>
<evidence type="ECO:0000313" key="8">
    <source>
        <dbReference type="Proteomes" id="UP000675881"/>
    </source>
</evidence>
<keyword evidence="7" id="KW-0808">Transferase</keyword>
<dbReference type="GO" id="GO:0005737">
    <property type="term" value="C:cytoplasm"/>
    <property type="evidence" value="ECO:0007669"/>
    <property type="project" value="TreeGrafter"/>
</dbReference>
<evidence type="ECO:0000256" key="2">
    <source>
        <dbReference type="ARBA" id="ARBA00022723"/>
    </source>
</evidence>
<keyword evidence="2" id="KW-0479">Metal-binding</keyword>
<name>A0A7R8CR23_LEPSM</name>
<dbReference type="PROSITE" id="PS50081">
    <property type="entry name" value="ZF_DAG_PE_2"/>
    <property type="match status" value="1"/>
</dbReference>
<dbReference type="PROSITE" id="PS50219">
    <property type="entry name" value="CNH"/>
    <property type="match status" value="1"/>
</dbReference>
<keyword evidence="6" id="KW-0175">Coiled coil</keyword>
<keyword evidence="1" id="KW-0597">Phosphoprotein</keyword>
<feature type="coiled-coil region" evidence="6">
    <location>
        <begin position="540"/>
        <end position="620"/>
    </location>
</feature>
<dbReference type="GO" id="GO:0046872">
    <property type="term" value="F:metal ion binding"/>
    <property type="evidence" value="ECO:0007669"/>
    <property type="project" value="UniProtKB-KW"/>
</dbReference>
<dbReference type="InterPro" id="IPR001180">
    <property type="entry name" value="CNH_dom"/>
</dbReference>
<dbReference type="SUPFAM" id="SSF50729">
    <property type="entry name" value="PH domain-like"/>
    <property type="match status" value="1"/>
</dbReference>
<dbReference type="SMART" id="SM00036">
    <property type="entry name" value="CNH"/>
    <property type="match status" value="1"/>
</dbReference>
<comment type="catalytic activity">
    <reaction evidence="5">
        <text>L-seryl-[protein] + ATP = O-phospho-L-seryl-[protein] + ADP + H(+)</text>
        <dbReference type="Rhea" id="RHEA:17989"/>
        <dbReference type="Rhea" id="RHEA-COMP:9863"/>
        <dbReference type="Rhea" id="RHEA-COMP:11604"/>
        <dbReference type="ChEBI" id="CHEBI:15378"/>
        <dbReference type="ChEBI" id="CHEBI:29999"/>
        <dbReference type="ChEBI" id="CHEBI:30616"/>
        <dbReference type="ChEBI" id="CHEBI:83421"/>
        <dbReference type="ChEBI" id="CHEBI:456216"/>
        <dbReference type="EC" id="2.7.11.1"/>
    </reaction>
</comment>
<comment type="catalytic activity">
    <reaction evidence="4">
        <text>L-threonyl-[protein] + ATP = O-phospho-L-threonyl-[protein] + ADP + H(+)</text>
        <dbReference type="Rhea" id="RHEA:46608"/>
        <dbReference type="Rhea" id="RHEA-COMP:11060"/>
        <dbReference type="Rhea" id="RHEA-COMP:11605"/>
        <dbReference type="ChEBI" id="CHEBI:15378"/>
        <dbReference type="ChEBI" id="CHEBI:30013"/>
        <dbReference type="ChEBI" id="CHEBI:30616"/>
        <dbReference type="ChEBI" id="CHEBI:61977"/>
        <dbReference type="ChEBI" id="CHEBI:456216"/>
        <dbReference type="EC" id="2.7.11.1"/>
    </reaction>
</comment>
<dbReference type="InterPro" id="IPR011993">
    <property type="entry name" value="PH-like_dom_sf"/>
</dbReference>
<evidence type="ECO:0000256" key="6">
    <source>
        <dbReference type="SAM" id="Coils"/>
    </source>
</evidence>
<dbReference type="EMBL" id="HG994582">
    <property type="protein sequence ID" value="CAF2900874.1"/>
    <property type="molecule type" value="Genomic_DNA"/>
</dbReference>
<dbReference type="Gene3D" id="1.20.5.170">
    <property type="match status" value="1"/>
</dbReference>
<dbReference type="GO" id="GO:0031032">
    <property type="term" value="P:actomyosin structure organization"/>
    <property type="evidence" value="ECO:0007669"/>
    <property type="project" value="TreeGrafter"/>
</dbReference>
<dbReference type="OrthoDB" id="5919042at2759"/>
<dbReference type="Proteomes" id="UP000675881">
    <property type="component" value="Chromosome 3"/>
</dbReference>
<dbReference type="Gene3D" id="3.30.60.20">
    <property type="match status" value="1"/>
</dbReference>